<sequence>MSGFDRNKFQQRSEMFNFNKRYRTQFQVFVHSIKWVCEHNTFSAYVNNLQVLFWGNTLPAENQCIEIYEFVLNIHQAPYALVTSYKIANHVIEQYTNNVFFKRFVLNKVNILIPLKRCLKLSEKMLPLPDKTLFGFCDGKTEYLCSPKDYTHHYVLNFQSQKRTSKLYVRADDFERFNFELNKYYLISDVGAITNYEDTFYLNETSFLIKCDAEEIANSYSS</sequence>
<proteinExistence type="predicted"/>
<dbReference type="AlphaFoldDB" id="A0A0A1U519"/>
<dbReference type="Proteomes" id="UP000014680">
    <property type="component" value="Unassembled WGS sequence"/>
</dbReference>
<dbReference type="GeneID" id="14888245"/>
<organism evidence="1 2">
    <name type="scientific">Entamoeba invadens IP1</name>
    <dbReference type="NCBI Taxonomy" id="370355"/>
    <lineage>
        <taxon>Eukaryota</taxon>
        <taxon>Amoebozoa</taxon>
        <taxon>Evosea</taxon>
        <taxon>Archamoebae</taxon>
        <taxon>Mastigamoebida</taxon>
        <taxon>Entamoebidae</taxon>
        <taxon>Entamoeba</taxon>
    </lineage>
</organism>
<dbReference type="EMBL" id="KB206670">
    <property type="protein sequence ID" value="ELP89289.1"/>
    <property type="molecule type" value="Genomic_DNA"/>
</dbReference>
<accession>A0A0A1U519</accession>
<reference evidence="1 2" key="1">
    <citation type="submission" date="2012-10" db="EMBL/GenBank/DDBJ databases">
        <authorList>
            <person name="Zafar N."/>
            <person name="Inman J."/>
            <person name="Hall N."/>
            <person name="Lorenzi H."/>
            <person name="Caler E."/>
        </authorList>
    </citation>
    <scope>NUCLEOTIDE SEQUENCE [LARGE SCALE GENOMIC DNA]</scope>
    <source>
        <strain evidence="1 2">IP1</strain>
    </source>
</reference>
<keyword evidence="2" id="KW-1185">Reference proteome</keyword>
<evidence type="ECO:0000313" key="2">
    <source>
        <dbReference type="Proteomes" id="UP000014680"/>
    </source>
</evidence>
<dbReference type="VEuPathDB" id="AmoebaDB:EIN_488110"/>
<dbReference type="RefSeq" id="XP_004256060.1">
    <property type="nucleotide sequence ID" value="XM_004256012.1"/>
</dbReference>
<gene>
    <name evidence="1" type="ORF">EIN_488110</name>
</gene>
<protein>
    <submittedName>
        <fullName evidence="1">Uncharacterized protein</fullName>
    </submittedName>
</protein>
<evidence type="ECO:0000313" key="1">
    <source>
        <dbReference type="EMBL" id="ELP89289.1"/>
    </source>
</evidence>
<name>A0A0A1U519_ENTIV</name>
<dbReference type="KEGG" id="eiv:EIN_488110"/>